<proteinExistence type="predicted"/>
<protein>
    <submittedName>
        <fullName evidence="1">Uncharacterized protein</fullName>
    </submittedName>
</protein>
<evidence type="ECO:0000313" key="2">
    <source>
        <dbReference type="Proteomes" id="UP001432322"/>
    </source>
</evidence>
<accession>A0AAV5WF65</accession>
<feature type="non-terminal residue" evidence="1">
    <location>
        <position position="1"/>
    </location>
</feature>
<reference evidence="1" key="1">
    <citation type="submission" date="2023-10" db="EMBL/GenBank/DDBJ databases">
        <title>Genome assembly of Pristionchus species.</title>
        <authorList>
            <person name="Yoshida K."/>
            <person name="Sommer R.J."/>
        </authorList>
    </citation>
    <scope>NUCLEOTIDE SEQUENCE</scope>
    <source>
        <strain evidence="1">RS5133</strain>
    </source>
</reference>
<comment type="caution">
    <text evidence="1">The sequence shown here is derived from an EMBL/GenBank/DDBJ whole genome shotgun (WGS) entry which is preliminary data.</text>
</comment>
<feature type="non-terminal residue" evidence="1">
    <location>
        <position position="87"/>
    </location>
</feature>
<name>A0AAV5WF65_9BILA</name>
<keyword evidence="2" id="KW-1185">Reference proteome</keyword>
<dbReference type="EMBL" id="BTSY01000005">
    <property type="protein sequence ID" value="GMT30138.1"/>
    <property type="molecule type" value="Genomic_DNA"/>
</dbReference>
<organism evidence="1 2">
    <name type="scientific">Pristionchus fissidentatus</name>
    <dbReference type="NCBI Taxonomy" id="1538716"/>
    <lineage>
        <taxon>Eukaryota</taxon>
        <taxon>Metazoa</taxon>
        <taxon>Ecdysozoa</taxon>
        <taxon>Nematoda</taxon>
        <taxon>Chromadorea</taxon>
        <taxon>Rhabditida</taxon>
        <taxon>Rhabditina</taxon>
        <taxon>Diplogasteromorpha</taxon>
        <taxon>Diplogasteroidea</taxon>
        <taxon>Neodiplogasteridae</taxon>
        <taxon>Pristionchus</taxon>
    </lineage>
</organism>
<sequence>NQFIDEQSPTRFINGVPYFIALTREIKPDCIRYSARLNCNEESDNSLWTAEVECSVTLLNEDPSKNMVCKKSAKFANGSVEGDSMLF</sequence>
<gene>
    <name evidence="1" type="ORF">PFISCL1PPCAC_21435</name>
</gene>
<evidence type="ECO:0000313" key="1">
    <source>
        <dbReference type="EMBL" id="GMT30138.1"/>
    </source>
</evidence>
<dbReference type="AlphaFoldDB" id="A0AAV5WF65"/>
<dbReference type="Proteomes" id="UP001432322">
    <property type="component" value="Unassembled WGS sequence"/>
</dbReference>